<dbReference type="InterPro" id="IPR050560">
    <property type="entry name" value="MYB_TF"/>
</dbReference>
<feature type="compositionally biased region" description="Polar residues" evidence="1">
    <location>
        <begin position="129"/>
        <end position="140"/>
    </location>
</feature>
<dbReference type="OrthoDB" id="2143914at2759"/>
<feature type="domain" description="HTH myb-type" evidence="3">
    <location>
        <begin position="1"/>
        <end position="57"/>
    </location>
</feature>
<dbReference type="GO" id="GO:0000981">
    <property type="term" value="F:DNA-binding transcription factor activity, RNA polymerase II-specific"/>
    <property type="evidence" value="ECO:0007669"/>
    <property type="project" value="TreeGrafter"/>
</dbReference>
<organism evidence="4 5">
    <name type="scientific">Dentiscutata erythropus</name>
    <dbReference type="NCBI Taxonomy" id="1348616"/>
    <lineage>
        <taxon>Eukaryota</taxon>
        <taxon>Fungi</taxon>
        <taxon>Fungi incertae sedis</taxon>
        <taxon>Mucoromycota</taxon>
        <taxon>Glomeromycotina</taxon>
        <taxon>Glomeromycetes</taxon>
        <taxon>Diversisporales</taxon>
        <taxon>Gigasporaceae</taxon>
        <taxon>Dentiscutata</taxon>
    </lineage>
</organism>
<dbReference type="InterPro" id="IPR001005">
    <property type="entry name" value="SANT/Myb"/>
</dbReference>
<evidence type="ECO:0000313" key="4">
    <source>
        <dbReference type="EMBL" id="CAG8565867.1"/>
    </source>
</evidence>
<sequence>MDSQKKCGRWDDQEKQKLQSLVRTHGYNWRLIAIHMGQTRDQRQIREHYLNHQNPAINKRRITPSESAKIQDLYRQHGRQWKLIASTFPGFSPIMYLKFVNFIIHRSLRRSQLPDHSSFGNHPVVYPQFGNSQQQPTTLAPPSDSIRKKMAITYLLN</sequence>
<feature type="region of interest" description="Disordered" evidence="1">
    <location>
        <begin position="124"/>
        <end position="143"/>
    </location>
</feature>
<dbReference type="EMBL" id="CAJVPY010002594">
    <property type="protein sequence ID" value="CAG8565867.1"/>
    <property type="molecule type" value="Genomic_DNA"/>
</dbReference>
<evidence type="ECO:0000259" key="3">
    <source>
        <dbReference type="PROSITE" id="PS51294"/>
    </source>
</evidence>
<dbReference type="GO" id="GO:0000978">
    <property type="term" value="F:RNA polymerase II cis-regulatory region sequence-specific DNA binding"/>
    <property type="evidence" value="ECO:0007669"/>
    <property type="project" value="TreeGrafter"/>
</dbReference>
<dbReference type="AlphaFoldDB" id="A0A9N9FY89"/>
<dbReference type="InterPro" id="IPR017930">
    <property type="entry name" value="Myb_dom"/>
</dbReference>
<name>A0A9N9FY89_9GLOM</name>
<dbReference type="Pfam" id="PF00249">
    <property type="entry name" value="Myb_DNA-binding"/>
    <property type="match status" value="1"/>
</dbReference>
<evidence type="ECO:0000256" key="1">
    <source>
        <dbReference type="SAM" id="MobiDB-lite"/>
    </source>
</evidence>
<dbReference type="PANTHER" id="PTHR45614">
    <property type="entry name" value="MYB PROTEIN-RELATED"/>
    <property type="match status" value="1"/>
</dbReference>
<proteinExistence type="predicted"/>
<keyword evidence="5" id="KW-1185">Reference proteome</keyword>
<protein>
    <submittedName>
        <fullName evidence="4">1834_t:CDS:1</fullName>
    </submittedName>
</protein>
<feature type="domain" description="Myb-like" evidence="2">
    <location>
        <begin position="2"/>
        <end position="53"/>
    </location>
</feature>
<dbReference type="SUPFAM" id="SSF46689">
    <property type="entry name" value="Homeodomain-like"/>
    <property type="match status" value="1"/>
</dbReference>
<dbReference type="InterPro" id="IPR009057">
    <property type="entry name" value="Homeodomain-like_sf"/>
</dbReference>
<accession>A0A9N9FY89</accession>
<evidence type="ECO:0000259" key="2">
    <source>
        <dbReference type="PROSITE" id="PS50090"/>
    </source>
</evidence>
<gene>
    <name evidence="4" type="ORF">DERYTH_LOCUS5962</name>
</gene>
<dbReference type="GO" id="GO:0005634">
    <property type="term" value="C:nucleus"/>
    <property type="evidence" value="ECO:0007669"/>
    <property type="project" value="TreeGrafter"/>
</dbReference>
<dbReference type="PROSITE" id="PS51294">
    <property type="entry name" value="HTH_MYB"/>
    <property type="match status" value="1"/>
</dbReference>
<dbReference type="Gene3D" id="1.10.10.60">
    <property type="entry name" value="Homeodomain-like"/>
    <property type="match status" value="2"/>
</dbReference>
<dbReference type="SMART" id="SM00717">
    <property type="entry name" value="SANT"/>
    <property type="match status" value="2"/>
</dbReference>
<reference evidence="4" key="1">
    <citation type="submission" date="2021-06" db="EMBL/GenBank/DDBJ databases">
        <authorList>
            <person name="Kallberg Y."/>
            <person name="Tangrot J."/>
            <person name="Rosling A."/>
        </authorList>
    </citation>
    <scope>NUCLEOTIDE SEQUENCE</scope>
    <source>
        <strain evidence="4">MA453B</strain>
    </source>
</reference>
<dbReference type="CDD" id="cd00167">
    <property type="entry name" value="SANT"/>
    <property type="match status" value="1"/>
</dbReference>
<dbReference type="Proteomes" id="UP000789405">
    <property type="component" value="Unassembled WGS sequence"/>
</dbReference>
<evidence type="ECO:0000313" key="5">
    <source>
        <dbReference type="Proteomes" id="UP000789405"/>
    </source>
</evidence>
<comment type="caution">
    <text evidence="4">The sequence shown here is derived from an EMBL/GenBank/DDBJ whole genome shotgun (WGS) entry which is preliminary data.</text>
</comment>
<dbReference type="PROSITE" id="PS50090">
    <property type="entry name" value="MYB_LIKE"/>
    <property type="match status" value="1"/>
</dbReference>